<evidence type="ECO:0000256" key="2">
    <source>
        <dbReference type="SAM" id="MobiDB-lite"/>
    </source>
</evidence>
<name>A0A8J3N7F1_9CHLR</name>
<keyword evidence="1 3" id="KW-0732">Signal</keyword>
<comment type="caution">
    <text evidence="4">The sequence shown here is derived from an EMBL/GenBank/DDBJ whole genome shotgun (WGS) entry which is preliminary data.</text>
</comment>
<dbReference type="Proteomes" id="UP000597444">
    <property type="component" value="Unassembled WGS sequence"/>
</dbReference>
<dbReference type="EMBL" id="BNJK01000002">
    <property type="protein sequence ID" value="GHO98410.1"/>
    <property type="molecule type" value="Genomic_DNA"/>
</dbReference>
<evidence type="ECO:0000256" key="3">
    <source>
        <dbReference type="SAM" id="SignalP"/>
    </source>
</evidence>
<dbReference type="InterPro" id="IPR043504">
    <property type="entry name" value="Peptidase_S1_PA_chymotrypsin"/>
</dbReference>
<feature type="compositionally biased region" description="Polar residues" evidence="2">
    <location>
        <begin position="105"/>
        <end position="123"/>
    </location>
</feature>
<organism evidence="4 5">
    <name type="scientific">Reticulibacter mediterranei</name>
    <dbReference type="NCBI Taxonomy" id="2778369"/>
    <lineage>
        <taxon>Bacteria</taxon>
        <taxon>Bacillati</taxon>
        <taxon>Chloroflexota</taxon>
        <taxon>Ktedonobacteria</taxon>
        <taxon>Ktedonobacterales</taxon>
        <taxon>Reticulibacteraceae</taxon>
        <taxon>Reticulibacter</taxon>
    </lineage>
</organism>
<dbReference type="Gene3D" id="2.40.10.10">
    <property type="entry name" value="Trypsin-like serine proteases"/>
    <property type="match status" value="2"/>
</dbReference>
<dbReference type="SUPFAM" id="SSF50494">
    <property type="entry name" value="Trypsin-like serine proteases"/>
    <property type="match status" value="1"/>
</dbReference>
<dbReference type="PANTHER" id="PTHR15462">
    <property type="entry name" value="SERINE PROTEASE"/>
    <property type="match status" value="1"/>
</dbReference>
<protein>
    <submittedName>
        <fullName evidence="4">Peptidase</fullName>
    </submittedName>
</protein>
<dbReference type="InterPro" id="IPR009003">
    <property type="entry name" value="Peptidase_S1_PA"/>
</dbReference>
<dbReference type="RefSeq" id="WP_220209164.1">
    <property type="nucleotide sequence ID" value="NZ_BNJK01000002.1"/>
</dbReference>
<evidence type="ECO:0000313" key="5">
    <source>
        <dbReference type="Proteomes" id="UP000597444"/>
    </source>
</evidence>
<dbReference type="InterPro" id="IPR050966">
    <property type="entry name" value="Glutamyl_endopeptidase"/>
</dbReference>
<feature type="signal peptide" evidence="3">
    <location>
        <begin position="1"/>
        <end position="33"/>
    </location>
</feature>
<reference evidence="4" key="1">
    <citation type="submission" date="2020-10" db="EMBL/GenBank/DDBJ databases">
        <title>Taxonomic study of unclassified bacteria belonging to the class Ktedonobacteria.</title>
        <authorList>
            <person name="Yabe S."/>
            <person name="Wang C.M."/>
            <person name="Zheng Y."/>
            <person name="Sakai Y."/>
            <person name="Cavaletti L."/>
            <person name="Monciardini P."/>
            <person name="Donadio S."/>
        </authorList>
    </citation>
    <scope>NUCLEOTIDE SEQUENCE</scope>
    <source>
        <strain evidence="4">ID150040</strain>
    </source>
</reference>
<gene>
    <name evidence="4" type="ORF">KSF_084580</name>
</gene>
<dbReference type="PANTHER" id="PTHR15462:SF19">
    <property type="entry name" value="PEPTIDASE S1 DOMAIN-CONTAINING PROTEIN"/>
    <property type="match status" value="1"/>
</dbReference>
<evidence type="ECO:0000256" key="1">
    <source>
        <dbReference type="ARBA" id="ARBA00022729"/>
    </source>
</evidence>
<evidence type="ECO:0000313" key="4">
    <source>
        <dbReference type="EMBL" id="GHO98410.1"/>
    </source>
</evidence>
<feature type="region of interest" description="Disordered" evidence="2">
    <location>
        <begin position="104"/>
        <end position="123"/>
    </location>
</feature>
<keyword evidence="5" id="KW-1185">Reference proteome</keyword>
<proteinExistence type="predicted"/>
<sequence>MYKKLLLRCAAVALLCILALSIALMHISQQTHAASSLKSGSLNVITSTVTTVASSTLVYWTTARMKAARSADKLLVKEAIHPPEPFTNSGTPALLDPVLPETEAGQATTTSGGQRQAQASSVPSPYTFPYSTIGKVFFTDPQTNTDYVCSGTAIASSNGNTIDTAGHCVANGGKNYFYTHWAFCAQYYNGCNTRYLWAARKLLTHSNWYQRAWLTYDYGEAVVNANASGNVISAVGGAGVAYNQPYQQHYTALGYPQIAPYDGTQLEECQSDLYQRDQPNPDGASTLSITCDMTGGSSGGGWLISEQGKFGYLNGHNDYKYSNDEAHMYSPYYGNDWYSVYRTAQSA</sequence>
<accession>A0A8J3N7F1</accession>
<dbReference type="AlphaFoldDB" id="A0A8J3N7F1"/>
<feature type="chain" id="PRO_5035211742" evidence="3">
    <location>
        <begin position="34"/>
        <end position="347"/>
    </location>
</feature>